<dbReference type="Pfam" id="PF00582">
    <property type="entry name" value="Usp"/>
    <property type="match status" value="1"/>
</dbReference>
<dbReference type="PANTHER" id="PTHR46268">
    <property type="entry name" value="STRESS RESPONSE PROTEIN NHAX"/>
    <property type="match status" value="1"/>
</dbReference>
<dbReference type="SUPFAM" id="SSF52402">
    <property type="entry name" value="Adenine nucleotide alpha hydrolases-like"/>
    <property type="match status" value="1"/>
</dbReference>
<dbReference type="Proteomes" id="UP000187735">
    <property type="component" value="Chromosome"/>
</dbReference>
<dbReference type="KEGG" id="fmr:Fuma_01329"/>
<dbReference type="RefSeq" id="WP_077023452.1">
    <property type="nucleotide sequence ID" value="NZ_CP017641.1"/>
</dbReference>
<dbReference type="InterPro" id="IPR014729">
    <property type="entry name" value="Rossmann-like_a/b/a_fold"/>
</dbReference>
<dbReference type="EMBL" id="CP017641">
    <property type="protein sequence ID" value="APZ91738.1"/>
    <property type="molecule type" value="Genomic_DNA"/>
</dbReference>
<dbReference type="InterPro" id="IPR006016">
    <property type="entry name" value="UspA"/>
</dbReference>
<dbReference type="STRING" id="1891926.Fuma_01329"/>
<dbReference type="CDD" id="cd00293">
    <property type="entry name" value="USP-like"/>
    <property type="match status" value="1"/>
</dbReference>
<name>A0A1P8WCF3_9PLAN</name>
<sequence>MLPRFQHILVPVDLTPKNRVALDIAFELATDNKARVSLLHVTQTINTADETLAFYDRLQQRVRDDLESLSQRFSDAGLAVEVKVPLGQPLKEIVSFAATHQVDLIVMSSHPVDKEDLLQSWGTLSYKVSVACPCPILLMK</sequence>
<dbReference type="Gene3D" id="3.40.50.620">
    <property type="entry name" value="HUPs"/>
    <property type="match status" value="1"/>
</dbReference>
<dbReference type="OrthoDB" id="9777884at2"/>
<reference evidence="3 4" key="1">
    <citation type="journal article" date="2016" name="Front. Microbiol.">
        <title>Fuerstia marisgermanicae gen. nov., sp. nov., an Unusual Member of the Phylum Planctomycetes from the German Wadden Sea.</title>
        <authorList>
            <person name="Kohn T."/>
            <person name="Heuer A."/>
            <person name="Jogler M."/>
            <person name="Vollmers J."/>
            <person name="Boedeker C."/>
            <person name="Bunk B."/>
            <person name="Rast P."/>
            <person name="Borchert D."/>
            <person name="Glockner I."/>
            <person name="Freese H.M."/>
            <person name="Klenk H.P."/>
            <person name="Overmann J."/>
            <person name="Kaster A.K."/>
            <person name="Rohde M."/>
            <person name="Wiegand S."/>
            <person name="Jogler C."/>
        </authorList>
    </citation>
    <scope>NUCLEOTIDE SEQUENCE [LARGE SCALE GENOMIC DNA]</scope>
    <source>
        <strain evidence="3 4">NH11</strain>
    </source>
</reference>
<evidence type="ECO:0000259" key="2">
    <source>
        <dbReference type="Pfam" id="PF00582"/>
    </source>
</evidence>
<evidence type="ECO:0000313" key="3">
    <source>
        <dbReference type="EMBL" id="APZ91738.1"/>
    </source>
</evidence>
<comment type="similarity">
    <text evidence="1">Belongs to the universal stress protein A family.</text>
</comment>
<keyword evidence="4" id="KW-1185">Reference proteome</keyword>
<proteinExistence type="inferred from homology"/>
<gene>
    <name evidence="3" type="ORF">Fuma_01329</name>
</gene>
<dbReference type="PANTHER" id="PTHR46268:SF23">
    <property type="entry name" value="UNIVERSAL STRESS PROTEIN A-RELATED"/>
    <property type="match status" value="1"/>
</dbReference>
<dbReference type="AlphaFoldDB" id="A0A1P8WCF3"/>
<evidence type="ECO:0000313" key="4">
    <source>
        <dbReference type="Proteomes" id="UP000187735"/>
    </source>
</evidence>
<feature type="domain" description="UspA" evidence="2">
    <location>
        <begin position="5"/>
        <end position="139"/>
    </location>
</feature>
<accession>A0A1P8WCF3</accession>
<evidence type="ECO:0000256" key="1">
    <source>
        <dbReference type="ARBA" id="ARBA00008791"/>
    </source>
</evidence>
<protein>
    <submittedName>
        <fullName evidence="3">Universal stress global response regulator UspA</fullName>
    </submittedName>
</protein>
<organism evidence="3 4">
    <name type="scientific">Fuerstiella marisgermanici</name>
    <dbReference type="NCBI Taxonomy" id="1891926"/>
    <lineage>
        <taxon>Bacteria</taxon>
        <taxon>Pseudomonadati</taxon>
        <taxon>Planctomycetota</taxon>
        <taxon>Planctomycetia</taxon>
        <taxon>Planctomycetales</taxon>
        <taxon>Planctomycetaceae</taxon>
        <taxon>Fuerstiella</taxon>
    </lineage>
</organism>